<dbReference type="GO" id="GO:0045504">
    <property type="term" value="F:dynein heavy chain binding"/>
    <property type="evidence" value="ECO:0007669"/>
    <property type="project" value="TreeGrafter"/>
</dbReference>
<evidence type="ECO:0000256" key="5">
    <source>
        <dbReference type="ARBA" id="ARBA00022737"/>
    </source>
</evidence>
<organism evidence="12 13">
    <name type="scientific">Homarus americanus</name>
    <name type="common">American lobster</name>
    <dbReference type="NCBI Taxonomy" id="6706"/>
    <lineage>
        <taxon>Eukaryota</taxon>
        <taxon>Metazoa</taxon>
        <taxon>Ecdysozoa</taxon>
        <taxon>Arthropoda</taxon>
        <taxon>Crustacea</taxon>
        <taxon>Multicrustacea</taxon>
        <taxon>Malacostraca</taxon>
        <taxon>Eumalacostraca</taxon>
        <taxon>Eucarida</taxon>
        <taxon>Decapoda</taxon>
        <taxon>Pleocyemata</taxon>
        <taxon>Astacidea</taxon>
        <taxon>Nephropoidea</taxon>
        <taxon>Nephropidae</taxon>
        <taxon>Homarus</taxon>
    </lineage>
</organism>
<evidence type="ECO:0000256" key="11">
    <source>
        <dbReference type="ARBA" id="ARBA00049760"/>
    </source>
</evidence>
<reference evidence="12" key="1">
    <citation type="journal article" date="2021" name="Sci. Adv.">
        <title>The American lobster genome reveals insights on longevity, neural, and immune adaptations.</title>
        <authorList>
            <person name="Polinski J.M."/>
            <person name="Zimin A.V."/>
            <person name="Clark K.F."/>
            <person name="Kohn A.B."/>
            <person name="Sadowski N."/>
            <person name="Timp W."/>
            <person name="Ptitsyn A."/>
            <person name="Khanna P."/>
            <person name="Romanova D.Y."/>
            <person name="Williams P."/>
            <person name="Greenwood S.J."/>
            <person name="Moroz L.L."/>
            <person name="Walt D.R."/>
            <person name="Bodnar A.G."/>
        </authorList>
    </citation>
    <scope>NUCLEOTIDE SEQUENCE</scope>
    <source>
        <strain evidence="12">GMGI-L3</strain>
    </source>
</reference>
<evidence type="ECO:0000256" key="2">
    <source>
        <dbReference type="ARBA" id="ARBA00022490"/>
    </source>
</evidence>
<proteinExistence type="inferred from homology"/>
<keyword evidence="4" id="KW-0493">Microtubule</keyword>
<dbReference type="PANTHER" id="PTHR15454">
    <property type="entry name" value="NISCHARIN RELATED"/>
    <property type="match status" value="1"/>
</dbReference>
<evidence type="ECO:0000313" key="12">
    <source>
        <dbReference type="EMBL" id="KAG7155639.1"/>
    </source>
</evidence>
<comment type="caution">
    <text evidence="12">The sequence shown here is derived from an EMBL/GenBank/DDBJ whole genome shotgun (WGS) entry which is preliminary data.</text>
</comment>
<sequence>MGNSQGKGGDSQKGTTIREALRQWEENTGEKATEAVEVKLIGIYPPIEKLDNALQTLVNCEKLCLSTNMIEKLSHLNNLRCLKILSLGRNNIKNFAGLELVAETLEQLWISYNLIEKMKGIGLLKKLKVLYMSNNMVKDWTEFMKLTEVSTLEELNFVGNPLEEKHSGDGTWRTEVERKLTWLKKLDGLPIIRDVDDELILEQQQQQQSRKSSMDPSSTS</sequence>
<dbReference type="SUPFAM" id="SSF52058">
    <property type="entry name" value="L domain-like"/>
    <property type="match status" value="1"/>
</dbReference>
<dbReference type="EMBL" id="JAHLQT010041065">
    <property type="protein sequence ID" value="KAG7155639.1"/>
    <property type="molecule type" value="Genomic_DNA"/>
</dbReference>
<protein>
    <recommendedName>
        <fullName evidence="11">Dynein axonemal light chain 1</fullName>
    </recommendedName>
</protein>
<dbReference type="GO" id="GO:0036158">
    <property type="term" value="P:outer dynein arm assembly"/>
    <property type="evidence" value="ECO:0007669"/>
    <property type="project" value="TreeGrafter"/>
</dbReference>
<comment type="similarity">
    <text evidence="10">Belongs to the dynein light chain LC1-type family.</text>
</comment>
<keyword evidence="6" id="KW-0243">Dynein</keyword>
<dbReference type="Proteomes" id="UP000747542">
    <property type="component" value="Unassembled WGS sequence"/>
</dbReference>
<evidence type="ECO:0000256" key="8">
    <source>
        <dbReference type="ARBA" id="ARBA00023212"/>
    </source>
</evidence>
<dbReference type="InterPro" id="IPR001611">
    <property type="entry name" value="Leu-rich_rpt"/>
</dbReference>
<dbReference type="PANTHER" id="PTHR15454:SF73">
    <property type="entry name" value="DYNEIN AXONEMAL LIGHT CHAIN 1"/>
    <property type="match status" value="1"/>
</dbReference>
<keyword evidence="3" id="KW-0433">Leucine-rich repeat</keyword>
<evidence type="ECO:0000256" key="3">
    <source>
        <dbReference type="ARBA" id="ARBA00022614"/>
    </source>
</evidence>
<evidence type="ECO:0000256" key="4">
    <source>
        <dbReference type="ARBA" id="ARBA00022701"/>
    </source>
</evidence>
<evidence type="ECO:0000313" key="13">
    <source>
        <dbReference type="Proteomes" id="UP000747542"/>
    </source>
</evidence>
<dbReference type="GO" id="GO:0005930">
    <property type="term" value="C:axoneme"/>
    <property type="evidence" value="ECO:0007669"/>
    <property type="project" value="UniProtKB-SubCell"/>
</dbReference>
<dbReference type="InterPro" id="IPR032675">
    <property type="entry name" value="LRR_dom_sf"/>
</dbReference>
<dbReference type="AlphaFoldDB" id="A0A8J5JFE0"/>
<dbReference type="FunFam" id="3.80.10.10:FF:000049">
    <property type="entry name" value="Dynein light chain 1"/>
    <property type="match status" value="1"/>
</dbReference>
<accession>A0A8J5JFE0</accession>
<name>A0A8J5JFE0_HOMAM</name>
<gene>
    <name evidence="12" type="primary">Dnal1-L</name>
    <name evidence="12" type="ORF">Hamer_G016014</name>
</gene>
<dbReference type="GO" id="GO:0030286">
    <property type="term" value="C:dynein complex"/>
    <property type="evidence" value="ECO:0007669"/>
    <property type="project" value="UniProtKB-KW"/>
</dbReference>
<dbReference type="GO" id="GO:0043014">
    <property type="term" value="F:alpha-tubulin binding"/>
    <property type="evidence" value="ECO:0007669"/>
    <property type="project" value="TreeGrafter"/>
</dbReference>
<dbReference type="Gene3D" id="3.80.10.10">
    <property type="entry name" value="Ribonuclease Inhibitor"/>
    <property type="match status" value="1"/>
</dbReference>
<keyword evidence="5" id="KW-0677">Repeat</keyword>
<evidence type="ECO:0000256" key="1">
    <source>
        <dbReference type="ARBA" id="ARBA00004430"/>
    </source>
</evidence>
<evidence type="ECO:0000256" key="7">
    <source>
        <dbReference type="ARBA" id="ARBA00023175"/>
    </source>
</evidence>
<keyword evidence="7" id="KW-0505">Motor protein</keyword>
<comment type="subcellular location">
    <subcellularLocation>
        <location evidence="1">Cytoplasm</location>
        <location evidence="1">Cytoskeleton</location>
        <location evidence="1">Cilium axoneme</location>
    </subcellularLocation>
</comment>
<dbReference type="GO" id="GO:0005874">
    <property type="term" value="C:microtubule"/>
    <property type="evidence" value="ECO:0007669"/>
    <property type="project" value="UniProtKB-KW"/>
</dbReference>
<dbReference type="SMART" id="SM00365">
    <property type="entry name" value="LRR_SD22"/>
    <property type="match status" value="4"/>
</dbReference>
<keyword evidence="2" id="KW-0963">Cytoplasm</keyword>
<evidence type="ECO:0000256" key="10">
    <source>
        <dbReference type="ARBA" id="ARBA00049659"/>
    </source>
</evidence>
<evidence type="ECO:0000256" key="9">
    <source>
        <dbReference type="ARBA" id="ARBA00023273"/>
    </source>
</evidence>
<keyword evidence="13" id="KW-1185">Reference proteome</keyword>
<dbReference type="PROSITE" id="PS51450">
    <property type="entry name" value="LRR"/>
    <property type="match status" value="3"/>
</dbReference>
<keyword evidence="9" id="KW-0966">Cell projection</keyword>
<keyword evidence="8" id="KW-0206">Cytoskeleton</keyword>
<evidence type="ECO:0000256" key="6">
    <source>
        <dbReference type="ARBA" id="ARBA00023017"/>
    </source>
</evidence>